<dbReference type="PANTHER" id="PTHR43861:SF5">
    <property type="entry name" value="BLL5978 PROTEIN"/>
    <property type="match status" value="1"/>
</dbReference>
<evidence type="ECO:0008006" key="5">
    <source>
        <dbReference type="Google" id="ProtNLM"/>
    </source>
</evidence>
<evidence type="ECO:0000313" key="4">
    <source>
        <dbReference type="Proteomes" id="UP000230447"/>
    </source>
</evidence>
<evidence type="ECO:0000259" key="1">
    <source>
        <dbReference type="Pfam" id="PF08421"/>
    </source>
</evidence>
<sequence>MKCRNCNQKIIKFFSLGKSPLGNGFLKSGEFSSERKYDLGVGFCPNCYLVQLIKIVPLKKLYGKTFYFPSTFKSILEESKKMVICLVRRLNLESESTVLDIGCSDGYQLLFFKKFGMKILGVDPAWNSAEIAYKKNIPTIVDFFSYKLAKKLKRKKFQADLIISTHLLNHIATIKDFLEGIKLLLKPKGTVFLKFFIQKELDIITHEHIFYFSFLSLNNVLKNADLEIYNVAIKQGTLTVFASHVGVFPISKNIRYFISKELEGKFDKLETYQKFADNIMKTKKELVGLLKNLKNRGKRIAAYSAPEKGNILLNYCGIGKNYLDFIVDKSELKQGLYTPGTHLLVYPPEKIYQEKPDYLLILSWNIADEIRKRLKDFHDAGGKFIIPIPKIKMT</sequence>
<dbReference type="Proteomes" id="UP000230447">
    <property type="component" value="Unassembled WGS sequence"/>
</dbReference>
<organism evidence="3 4">
    <name type="scientific">bacterium (Candidatus Gribaldobacteria) CG23_combo_of_CG06-09_8_20_14_all_37_87_8</name>
    <dbReference type="NCBI Taxonomy" id="2014278"/>
    <lineage>
        <taxon>Bacteria</taxon>
        <taxon>Candidatus Gribaldobacteria</taxon>
    </lineage>
</organism>
<name>A0A2G9ZEN4_9BACT</name>
<dbReference type="Pfam" id="PF08421">
    <property type="entry name" value="Methyltransf_13"/>
    <property type="match status" value="1"/>
</dbReference>
<feature type="domain" description="Methyltransferase putative zinc binding" evidence="1">
    <location>
        <begin position="3"/>
        <end position="62"/>
    </location>
</feature>
<dbReference type="CDD" id="cd02440">
    <property type="entry name" value="AdoMet_MTases"/>
    <property type="match status" value="1"/>
</dbReference>
<reference evidence="3 4" key="1">
    <citation type="submission" date="2017-09" db="EMBL/GenBank/DDBJ databases">
        <title>Depth-based differentiation of microbial function through sediment-hosted aquifers and enrichment of novel symbionts in the deep terrestrial subsurface.</title>
        <authorList>
            <person name="Probst A.J."/>
            <person name="Ladd B."/>
            <person name="Jarett J.K."/>
            <person name="Geller-Mcgrath D.E."/>
            <person name="Sieber C.M."/>
            <person name="Emerson J.B."/>
            <person name="Anantharaman K."/>
            <person name="Thomas B.C."/>
            <person name="Malmstrom R."/>
            <person name="Stieglmeier M."/>
            <person name="Klingl A."/>
            <person name="Woyke T."/>
            <person name="Ryan C.M."/>
            <person name="Banfield J.F."/>
        </authorList>
    </citation>
    <scope>NUCLEOTIDE SEQUENCE [LARGE SCALE GENOMIC DNA]</scope>
    <source>
        <strain evidence="3">CG23_combo_of_CG06-09_8_20_14_all_37_87_8</strain>
    </source>
</reference>
<evidence type="ECO:0000313" key="3">
    <source>
        <dbReference type="EMBL" id="PIP31622.1"/>
    </source>
</evidence>
<comment type="caution">
    <text evidence="3">The sequence shown here is derived from an EMBL/GenBank/DDBJ whole genome shotgun (WGS) entry which is preliminary data.</text>
</comment>
<dbReference type="Gene3D" id="6.10.250.3100">
    <property type="match status" value="1"/>
</dbReference>
<dbReference type="InterPro" id="IPR029063">
    <property type="entry name" value="SAM-dependent_MTases_sf"/>
</dbReference>
<dbReference type="AlphaFoldDB" id="A0A2G9ZEN4"/>
<protein>
    <recommendedName>
        <fullName evidence="5">Methyltransferase</fullName>
    </recommendedName>
</protein>
<dbReference type="EMBL" id="PCSB01000055">
    <property type="protein sequence ID" value="PIP31622.1"/>
    <property type="molecule type" value="Genomic_DNA"/>
</dbReference>
<dbReference type="PANTHER" id="PTHR43861">
    <property type="entry name" value="TRANS-ACONITATE 2-METHYLTRANSFERASE-RELATED"/>
    <property type="match status" value="1"/>
</dbReference>
<dbReference type="SUPFAM" id="SSF53335">
    <property type="entry name" value="S-adenosyl-L-methionine-dependent methyltransferases"/>
    <property type="match status" value="1"/>
</dbReference>
<dbReference type="InterPro" id="IPR013691">
    <property type="entry name" value="MeTrfase_14"/>
</dbReference>
<accession>A0A2G9ZEN4</accession>
<feature type="domain" description="C-methyltransferase" evidence="2">
    <location>
        <begin position="234"/>
        <end position="389"/>
    </location>
</feature>
<proteinExistence type="predicted"/>
<dbReference type="Gene3D" id="6.20.50.110">
    <property type="entry name" value="Methyltransferase, zinc-binding domain"/>
    <property type="match status" value="1"/>
</dbReference>
<dbReference type="InterPro" id="IPR013630">
    <property type="entry name" value="Methyltransf_Zn-bd_dom_put"/>
</dbReference>
<dbReference type="Gene3D" id="3.40.50.150">
    <property type="entry name" value="Vaccinia Virus protein VP39"/>
    <property type="match status" value="1"/>
</dbReference>
<dbReference type="InterPro" id="IPR038576">
    <property type="entry name" value="Methyltransf_Zn-bd_dom_put_sf"/>
</dbReference>
<dbReference type="Gene3D" id="3.40.50.720">
    <property type="entry name" value="NAD(P)-binding Rossmann-like Domain"/>
    <property type="match status" value="1"/>
</dbReference>
<evidence type="ECO:0000259" key="2">
    <source>
        <dbReference type="Pfam" id="PF08484"/>
    </source>
</evidence>
<dbReference type="Pfam" id="PF13489">
    <property type="entry name" value="Methyltransf_23"/>
    <property type="match status" value="1"/>
</dbReference>
<dbReference type="Pfam" id="PF08484">
    <property type="entry name" value="Methyltransf_14"/>
    <property type="match status" value="1"/>
</dbReference>
<gene>
    <name evidence="3" type="ORF">COX24_02555</name>
</gene>